<protein>
    <submittedName>
        <fullName evidence="2">Uncharacterized protein</fullName>
    </submittedName>
</protein>
<evidence type="ECO:0000256" key="1">
    <source>
        <dbReference type="SAM" id="SignalP"/>
    </source>
</evidence>
<reference evidence="2" key="2">
    <citation type="submission" date="2021-01" db="EMBL/GenBank/DDBJ databases">
        <authorList>
            <person name="Schikora-Tamarit M.A."/>
        </authorList>
    </citation>
    <scope>NUCLEOTIDE SEQUENCE</scope>
    <source>
        <strain evidence="2">CBS6075</strain>
    </source>
</reference>
<evidence type="ECO:0000313" key="3">
    <source>
        <dbReference type="Proteomes" id="UP000769157"/>
    </source>
</evidence>
<reference evidence="2" key="1">
    <citation type="journal article" date="2021" name="Open Biol.">
        <title>Shared evolutionary footprints suggest mitochondrial oxidative damage underlies multiple complex I losses in fungi.</title>
        <authorList>
            <person name="Schikora-Tamarit M.A."/>
            <person name="Marcet-Houben M."/>
            <person name="Nosek J."/>
            <person name="Gabaldon T."/>
        </authorList>
    </citation>
    <scope>NUCLEOTIDE SEQUENCE</scope>
    <source>
        <strain evidence="2">CBS6075</strain>
    </source>
</reference>
<feature type="chain" id="PRO_5040348206" evidence="1">
    <location>
        <begin position="16"/>
        <end position="223"/>
    </location>
</feature>
<comment type="caution">
    <text evidence="2">The sequence shown here is derived from an EMBL/GenBank/DDBJ whole genome shotgun (WGS) entry which is preliminary data.</text>
</comment>
<gene>
    <name evidence="2" type="ORF">OGAPHI_006483</name>
</gene>
<sequence length="223" mass="23345">MKFISLLATATAVSGQFILAIKSSDSLIAGATFGIYSNGQPPPYDLTLRIGDSREMYFDYDSSDQSLEYLSSDKDPQEVTIANDSSVQVSFDKGSDKFAFNTLGQLTINGNRDGLYACQGDVSQPGNLRYLKYYPRLNAPDTCSAFYLQKAAETSSSAVVSKTVFHSSTQAITTCPTCSATSSASGGSNGTASSVSSYADAATHVSAANIGILGGLVLLIGAI</sequence>
<dbReference type="EMBL" id="JAEUBE010000439">
    <property type="protein sequence ID" value="KAH3661633.1"/>
    <property type="molecule type" value="Genomic_DNA"/>
</dbReference>
<organism evidence="2 3">
    <name type="scientific">Ogataea philodendri</name>
    <dbReference type="NCBI Taxonomy" id="1378263"/>
    <lineage>
        <taxon>Eukaryota</taxon>
        <taxon>Fungi</taxon>
        <taxon>Dikarya</taxon>
        <taxon>Ascomycota</taxon>
        <taxon>Saccharomycotina</taxon>
        <taxon>Pichiomycetes</taxon>
        <taxon>Pichiales</taxon>
        <taxon>Pichiaceae</taxon>
        <taxon>Ogataea</taxon>
    </lineage>
</organism>
<keyword evidence="3" id="KW-1185">Reference proteome</keyword>
<proteinExistence type="predicted"/>
<dbReference type="GeneID" id="70238447"/>
<dbReference type="Proteomes" id="UP000769157">
    <property type="component" value="Unassembled WGS sequence"/>
</dbReference>
<keyword evidence="1" id="KW-0732">Signal</keyword>
<feature type="signal peptide" evidence="1">
    <location>
        <begin position="1"/>
        <end position="15"/>
    </location>
</feature>
<dbReference type="RefSeq" id="XP_046058746.1">
    <property type="nucleotide sequence ID" value="XM_046207773.1"/>
</dbReference>
<accession>A0A9P8NXC3</accession>
<name>A0A9P8NXC3_9ASCO</name>
<evidence type="ECO:0000313" key="2">
    <source>
        <dbReference type="EMBL" id="KAH3661633.1"/>
    </source>
</evidence>
<dbReference type="AlphaFoldDB" id="A0A9P8NXC3"/>